<protein>
    <submittedName>
        <fullName evidence="1">Uncharacterized protein</fullName>
    </submittedName>
</protein>
<evidence type="ECO:0000313" key="1">
    <source>
        <dbReference type="EMBL" id="JAA83224.1"/>
    </source>
</evidence>
<dbReference type="EMBL" id="GAIX01009336">
    <property type="protein sequence ID" value="JAA83224.1"/>
    <property type="molecule type" value="Transcribed_RNA"/>
</dbReference>
<reference evidence="1" key="2">
    <citation type="submission" date="2013-05" db="EMBL/GenBank/DDBJ databases">
        <authorList>
            <person name="Carter J.-M."/>
            <person name="Baker S.C."/>
            <person name="Pink R."/>
            <person name="Carter D.R.F."/>
            <person name="Collins A."/>
            <person name="Tomlin J."/>
            <person name="Gibbs M."/>
            <person name="Breuker C.J."/>
        </authorList>
    </citation>
    <scope>NUCLEOTIDE SEQUENCE</scope>
    <source>
        <tissue evidence="1">Ovary</tissue>
    </source>
</reference>
<name>S4P0G5_9NEOP</name>
<sequence length="76" mass="8708">MVAWLYSDKATLFCVWCTIKVYSLIHSIVRLYHGFFTNAVGTLSFPGIKMPCRLSPYMLLFISLNNSMPIIKLIDC</sequence>
<organism evidence="1">
    <name type="scientific">Pararge aegeria</name>
    <name type="common">speckled wood butterfly</name>
    <dbReference type="NCBI Taxonomy" id="116150"/>
    <lineage>
        <taxon>Eukaryota</taxon>
        <taxon>Metazoa</taxon>
        <taxon>Ecdysozoa</taxon>
        <taxon>Arthropoda</taxon>
        <taxon>Hexapoda</taxon>
        <taxon>Insecta</taxon>
        <taxon>Pterygota</taxon>
        <taxon>Neoptera</taxon>
        <taxon>Endopterygota</taxon>
        <taxon>Lepidoptera</taxon>
        <taxon>Glossata</taxon>
        <taxon>Ditrysia</taxon>
        <taxon>Papilionoidea</taxon>
        <taxon>Nymphalidae</taxon>
        <taxon>Satyrinae</taxon>
        <taxon>Satyrini</taxon>
        <taxon>Parargina</taxon>
        <taxon>Pararge</taxon>
    </lineage>
</organism>
<dbReference type="AlphaFoldDB" id="S4P0G5"/>
<proteinExistence type="predicted"/>
<reference evidence="1" key="1">
    <citation type="journal article" date="2013" name="BMC Genomics">
        <title>Unscrambling butterfly oogenesis.</title>
        <authorList>
            <person name="Carter J.M."/>
            <person name="Baker S.C."/>
            <person name="Pink R."/>
            <person name="Carter D.R."/>
            <person name="Collins A."/>
            <person name="Tomlin J."/>
            <person name="Gibbs M."/>
            <person name="Breuker C.J."/>
        </authorList>
    </citation>
    <scope>NUCLEOTIDE SEQUENCE</scope>
    <source>
        <tissue evidence="1">Ovary</tissue>
    </source>
</reference>
<accession>S4P0G5</accession>